<evidence type="ECO:0000259" key="5">
    <source>
        <dbReference type="Pfam" id="PF13442"/>
    </source>
</evidence>
<dbReference type="SMR" id="Q8L386"/>
<feature type="signal peptide" evidence="4">
    <location>
        <begin position="1"/>
        <end position="29"/>
    </location>
</feature>
<evidence type="ECO:0000256" key="4">
    <source>
        <dbReference type="SAM" id="SignalP"/>
    </source>
</evidence>
<keyword evidence="4" id="KW-0732">Signal</keyword>
<feature type="domain" description="Cytochrome c" evidence="5">
    <location>
        <begin position="39"/>
        <end position="112"/>
    </location>
</feature>
<dbReference type="GO" id="GO:0009055">
    <property type="term" value="F:electron transfer activity"/>
    <property type="evidence" value="ECO:0007669"/>
    <property type="project" value="InterPro"/>
</dbReference>
<proteinExistence type="predicted"/>
<gene>
    <name evidence="6" type="primary">ehyA</name>
</gene>
<dbReference type="GO" id="GO:0046872">
    <property type="term" value="F:metal ion binding"/>
    <property type="evidence" value="ECO:0007669"/>
    <property type="project" value="UniProtKB-KW"/>
</dbReference>
<keyword evidence="2" id="KW-0479">Metal-binding</keyword>
<reference evidence="6" key="1">
    <citation type="journal article" date="2002" name="Appl. Microbiol. Biotechnol.">
        <title>Characterization of the eugenol hydroxylase genes (ehyA/ehyB) from the new eugenol degrading Pseudomonas sp. strain OPS1.</title>
        <authorList>
            <person name="Brandt K."/>
            <person name="Thewes S."/>
            <person name="Overhage J."/>
            <person name="Priefert H."/>
            <person name="Steinbuechel A."/>
        </authorList>
    </citation>
    <scope>NUCLEOTIDE SEQUENCE</scope>
    <source>
        <strain evidence="6">OPS1</strain>
    </source>
</reference>
<dbReference type="Gene3D" id="1.10.760.10">
    <property type="entry name" value="Cytochrome c-like domain"/>
    <property type="match status" value="1"/>
</dbReference>
<accession>Q8L386</accession>
<dbReference type="SUPFAM" id="SSF46626">
    <property type="entry name" value="Cytochrome c"/>
    <property type="match status" value="1"/>
</dbReference>
<organism evidence="6">
    <name type="scientific">Pseudomonas sp. OPS1</name>
    <dbReference type="NCBI Taxonomy" id="179973"/>
    <lineage>
        <taxon>Bacteria</taxon>
        <taxon>Pseudomonadati</taxon>
        <taxon>Pseudomonadota</taxon>
        <taxon>Gammaproteobacteria</taxon>
        <taxon>Pseudomonadales</taxon>
        <taxon>Pseudomonadaceae</taxon>
        <taxon>Pseudomonas</taxon>
    </lineage>
</organism>
<dbReference type="EMBL" id="AF368761">
    <property type="protein sequence ID" value="AAM21267.1"/>
    <property type="molecule type" value="Genomic_DNA"/>
</dbReference>
<dbReference type="InterPro" id="IPR009056">
    <property type="entry name" value="Cyt_c-like_dom"/>
</dbReference>
<dbReference type="Pfam" id="PF13442">
    <property type="entry name" value="Cytochrome_CBB3"/>
    <property type="match status" value="1"/>
</dbReference>
<dbReference type="GO" id="GO:0020037">
    <property type="term" value="F:heme binding"/>
    <property type="evidence" value="ECO:0007669"/>
    <property type="project" value="InterPro"/>
</dbReference>
<dbReference type="PROSITE" id="PS51257">
    <property type="entry name" value="PROKAR_LIPOPROTEIN"/>
    <property type="match status" value="1"/>
</dbReference>
<evidence type="ECO:0000256" key="1">
    <source>
        <dbReference type="ARBA" id="ARBA00022617"/>
    </source>
</evidence>
<evidence type="ECO:0000256" key="3">
    <source>
        <dbReference type="ARBA" id="ARBA00023004"/>
    </source>
</evidence>
<name>Q8L386_9PSED</name>
<dbReference type="InterPro" id="IPR036909">
    <property type="entry name" value="Cyt_c-like_dom_sf"/>
</dbReference>
<dbReference type="AlphaFoldDB" id="Q8L386"/>
<protein>
    <submittedName>
        <fullName evidence="6">Eugenol hydroxylase alpha-subunit</fullName>
    </submittedName>
</protein>
<sequence length="125" mass="13588">MDVSVKKVNRVNPGLSLLALLLISCSSWGQPATPSPGATEPPDIYRRTCGYCHEPTYSNDRFIAKSLGPTLRGRFLPPAFTEYMVRHGKGAMPPFTESEVSQKELLDLGKWILESSAPPASGAKP</sequence>
<feature type="chain" id="PRO_5004309472" evidence="4">
    <location>
        <begin position="30"/>
        <end position="125"/>
    </location>
</feature>
<evidence type="ECO:0000313" key="6">
    <source>
        <dbReference type="EMBL" id="AAM21267.1"/>
    </source>
</evidence>
<evidence type="ECO:0000256" key="2">
    <source>
        <dbReference type="ARBA" id="ARBA00022723"/>
    </source>
</evidence>
<keyword evidence="1" id="KW-0349">Heme</keyword>
<keyword evidence="3" id="KW-0408">Iron</keyword>